<name>A0A0K8P0G1_PISS1</name>
<dbReference type="STRING" id="1547922.ISF6_1982"/>
<reference evidence="6" key="1">
    <citation type="submission" date="2015-07" db="EMBL/GenBank/DDBJ databases">
        <title>Discovery of a poly(ethylene terephthalate assimilation.</title>
        <authorList>
            <person name="Yoshida S."/>
            <person name="Hiraga K."/>
            <person name="Takehana T."/>
            <person name="Taniguchi I."/>
            <person name="Yamaji H."/>
            <person name="Maeda Y."/>
            <person name="Toyohara K."/>
            <person name="Miyamoto K."/>
            <person name="Kimura Y."/>
            <person name="Oda K."/>
        </authorList>
    </citation>
    <scope>NUCLEOTIDE SEQUENCE [LARGE SCALE GENOMIC DNA]</scope>
    <source>
        <strain evidence="6">NBRC 110686 / TISTR 2288 / 201-F6</strain>
    </source>
</reference>
<dbReference type="Gene3D" id="1.10.10.60">
    <property type="entry name" value="Homeodomain-like"/>
    <property type="match status" value="1"/>
</dbReference>
<keyword evidence="1" id="KW-0805">Transcription regulation</keyword>
<dbReference type="GO" id="GO:0003700">
    <property type="term" value="F:DNA-binding transcription factor activity"/>
    <property type="evidence" value="ECO:0007669"/>
    <property type="project" value="InterPro"/>
</dbReference>
<dbReference type="GO" id="GO:0005829">
    <property type="term" value="C:cytosol"/>
    <property type="evidence" value="ECO:0007669"/>
    <property type="project" value="TreeGrafter"/>
</dbReference>
<dbReference type="AlphaFoldDB" id="A0A0K8P0G1"/>
<sequence length="337" mass="36186">MREATIATPLLIDFVAFLGRRGLAADAVCRAAKIDPRWLEEPNARVPASAMERLWAAGEQLTGDADLGLHSAASYNPGALGIVGYVILSCRTAGDALVRLARYAPLLNEGLQVRVDHADGLTRCRFGAADGVASFLQHAPRQAVETLAAGIVLTLARLATRPPVPIEVCFRHPSPASTAEHRHLLGPDVRFDQPENAVVYATSSLTAGMLSADPDLLDSFEADARRRLGQLQARGAVSGRIQTLLGARLRGEVPSLASLAAELAMSERSVQRSLSEEHTSYRELVDEVRRDLALAHLARHGSTAADVAFLLGFSEPSAFTRAFRRWTGVSPTQFKAA</sequence>
<dbReference type="InterPro" id="IPR009057">
    <property type="entry name" value="Homeodomain-like_sf"/>
</dbReference>
<dbReference type="InterPro" id="IPR020449">
    <property type="entry name" value="Tscrpt_reg_AraC-type_HTH"/>
</dbReference>
<dbReference type="InterPro" id="IPR018060">
    <property type="entry name" value="HTH_AraC"/>
</dbReference>
<feature type="domain" description="HTH araC/xylS-type" evidence="4">
    <location>
        <begin position="239"/>
        <end position="337"/>
    </location>
</feature>
<dbReference type="SUPFAM" id="SSF46689">
    <property type="entry name" value="Homeodomain-like"/>
    <property type="match status" value="1"/>
</dbReference>
<dbReference type="EMBL" id="BBYR01000032">
    <property type="protein sequence ID" value="GAP36142.1"/>
    <property type="molecule type" value="Genomic_DNA"/>
</dbReference>
<evidence type="ECO:0000259" key="4">
    <source>
        <dbReference type="PROSITE" id="PS01124"/>
    </source>
</evidence>
<dbReference type="RefSeq" id="WP_054020151.1">
    <property type="nucleotide sequence ID" value="NZ_BBYR01000032.1"/>
</dbReference>
<dbReference type="PANTHER" id="PTHR47894">
    <property type="entry name" value="HTH-TYPE TRANSCRIPTIONAL REGULATOR GADX"/>
    <property type="match status" value="1"/>
</dbReference>
<dbReference type="InterPro" id="IPR032687">
    <property type="entry name" value="AraC-type_N"/>
</dbReference>
<dbReference type="PROSITE" id="PS01124">
    <property type="entry name" value="HTH_ARAC_FAMILY_2"/>
    <property type="match status" value="1"/>
</dbReference>
<evidence type="ECO:0000256" key="1">
    <source>
        <dbReference type="ARBA" id="ARBA00023015"/>
    </source>
</evidence>
<organism evidence="5 6">
    <name type="scientific">Piscinibacter sakaiensis</name>
    <name type="common">Ideonella sakaiensis</name>
    <dbReference type="NCBI Taxonomy" id="1547922"/>
    <lineage>
        <taxon>Bacteria</taxon>
        <taxon>Pseudomonadati</taxon>
        <taxon>Pseudomonadota</taxon>
        <taxon>Betaproteobacteria</taxon>
        <taxon>Burkholderiales</taxon>
        <taxon>Sphaerotilaceae</taxon>
        <taxon>Piscinibacter</taxon>
    </lineage>
</organism>
<gene>
    <name evidence="5" type="ORF">ISF6_1982</name>
</gene>
<dbReference type="PRINTS" id="PR00032">
    <property type="entry name" value="HTHARAC"/>
</dbReference>
<dbReference type="GO" id="GO:0000976">
    <property type="term" value="F:transcription cis-regulatory region binding"/>
    <property type="evidence" value="ECO:0007669"/>
    <property type="project" value="TreeGrafter"/>
</dbReference>
<protein>
    <submittedName>
        <fullName evidence="5">Transcriptional regulator, AraC family</fullName>
    </submittedName>
</protein>
<dbReference type="PANTHER" id="PTHR47894:SF1">
    <property type="entry name" value="HTH-TYPE TRANSCRIPTIONAL REGULATOR VQSM"/>
    <property type="match status" value="1"/>
</dbReference>
<proteinExistence type="predicted"/>
<accession>A0A0K8P0G1</accession>
<keyword evidence="2" id="KW-0238">DNA-binding</keyword>
<dbReference type="Pfam" id="PF12625">
    <property type="entry name" value="Arabinose_bd"/>
    <property type="match status" value="1"/>
</dbReference>
<keyword evidence="6" id="KW-1185">Reference proteome</keyword>
<dbReference type="Proteomes" id="UP000037660">
    <property type="component" value="Unassembled WGS sequence"/>
</dbReference>
<evidence type="ECO:0000256" key="2">
    <source>
        <dbReference type="ARBA" id="ARBA00023125"/>
    </source>
</evidence>
<evidence type="ECO:0000256" key="3">
    <source>
        <dbReference type="ARBA" id="ARBA00023163"/>
    </source>
</evidence>
<reference evidence="5 6" key="2">
    <citation type="journal article" date="2016" name="Science">
        <title>A bacterium that degrades and assimilates poly(ethylene terephthalate).</title>
        <authorList>
            <person name="Yoshida S."/>
            <person name="Hiraga K."/>
            <person name="Takehana T."/>
            <person name="Taniguchi I."/>
            <person name="Yamaji H."/>
            <person name="Maeda Y."/>
            <person name="Toyohara K."/>
            <person name="Miyamoto K."/>
            <person name="Kimura Y."/>
            <person name="Oda K."/>
        </authorList>
    </citation>
    <scope>NUCLEOTIDE SEQUENCE [LARGE SCALE GENOMIC DNA]</scope>
    <source>
        <strain evidence="6">NBRC 110686 / TISTR 2288 / 201-F6</strain>
    </source>
</reference>
<evidence type="ECO:0000313" key="6">
    <source>
        <dbReference type="Proteomes" id="UP000037660"/>
    </source>
</evidence>
<keyword evidence="3" id="KW-0804">Transcription</keyword>
<dbReference type="OrthoDB" id="6506763at2"/>
<dbReference type="Pfam" id="PF12833">
    <property type="entry name" value="HTH_18"/>
    <property type="match status" value="1"/>
</dbReference>
<evidence type="ECO:0000313" key="5">
    <source>
        <dbReference type="EMBL" id="GAP36142.1"/>
    </source>
</evidence>
<dbReference type="SMART" id="SM00342">
    <property type="entry name" value="HTH_ARAC"/>
    <property type="match status" value="1"/>
</dbReference>
<comment type="caution">
    <text evidence="5">The sequence shown here is derived from an EMBL/GenBank/DDBJ whole genome shotgun (WGS) entry which is preliminary data.</text>
</comment>